<dbReference type="InterPro" id="IPR031340">
    <property type="entry name" value="RsmF_methylt_CI"/>
</dbReference>
<dbReference type="InterPro" id="IPR031341">
    <property type="entry name" value="Methyltr_RsmF_N"/>
</dbReference>
<dbReference type="InterPro" id="IPR027391">
    <property type="entry name" value="Nol1_Nop2_Fmu_2"/>
</dbReference>
<dbReference type="Pfam" id="PF17125">
    <property type="entry name" value="Methyltr_RsmF_N"/>
    <property type="match status" value="1"/>
</dbReference>
<dbReference type="InterPro" id="IPR001678">
    <property type="entry name" value="MeTrfase_RsmB-F_NOP2_dom"/>
</dbReference>
<evidence type="ECO:0000256" key="4">
    <source>
        <dbReference type="ARBA" id="ARBA00022679"/>
    </source>
</evidence>
<dbReference type="Gene3D" id="3.40.50.150">
    <property type="entry name" value="Vaccinia Virus protein VP39"/>
    <property type="match status" value="1"/>
</dbReference>
<dbReference type="InterPro" id="IPR023267">
    <property type="entry name" value="RCMT"/>
</dbReference>
<protein>
    <submittedName>
        <fullName evidence="9">RsmF rRNA methyltransferase first C-terminal domain-containing protein</fullName>
    </submittedName>
</protein>
<dbReference type="InterPro" id="IPR029063">
    <property type="entry name" value="SAM-dependent_MTases_sf"/>
</dbReference>
<dbReference type="CDD" id="cd21147">
    <property type="entry name" value="RsmF_methylt_CTD1"/>
    <property type="match status" value="1"/>
</dbReference>
<dbReference type="PANTHER" id="PTHR22807">
    <property type="entry name" value="NOP2 YEAST -RELATED NOL1/NOP2/FMU SUN DOMAIN-CONTAINING"/>
    <property type="match status" value="1"/>
</dbReference>
<feature type="binding site" evidence="7">
    <location>
        <position position="133"/>
    </location>
    <ligand>
        <name>S-adenosyl-L-methionine</name>
        <dbReference type="ChEBI" id="CHEBI:59789"/>
    </ligand>
</feature>
<dbReference type="RefSeq" id="WP_186934590.1">
    <property type="nucleotide sequence ID" value="NZ_JACOPS010000001.1"/>
</dbReference>
<evidence type="ECO:0000256" key="3">
    <source>
        <dbReference type="ARBA" id="ARBA00022603"/>
    </source>
</evidence>
<name>A0ABR7HI60_9FIRM</name>
<dbReference type="Gene3D" id="2.30.130.60">
    <property type="match status" value="1"/>
</dbReference>
<evidence type="ECO:0000313" key="10">
    <source>
        <dbReference type="Proteomes" id="UP000636755"/>
    </source>
</evidence>
<dbReference type="PROSITE" id="PS51686">
    <property type="entry name" value="SAM_MT_RSMB_NOP"/>
    <property type="match status" value="1"/>
</dbReference>
<dbReference type="GO" id="GO:0008168">
    <property type="term" value="F:methyltransferase activity"/>
    <property type="evidence" value="ECO:0007669"/>
    <property type="project" value="UniProtKB-KW"/>
</dbReference>
<dbReference type="PROSITE" id="PS01153">
    <property type="entry name" value="NOL1_NOP2_SUN"/>
    <property type="match status" value="1"/>
</dbReference>
<evidence type="ECO:0000256" key="7">
    <source>
        <dbReference type="PROSITE-ProRule" id="PRU01023"/>
    </source>
</evidence>
<dbReference type="Pfam" id="PF01189">
    <property type="entry name" value="Methyltr_RsmB-F"/>
    <property type="match status" value="1"/>
</dbReference>
<feature type="domain" description="SAM-dependent MTase RsmB/NOP-type" evidence="8">
    <location>
        <begin position="21"/>
        <end position="289"/>
    </location>
</feature>
<evidence type="ECO:0000256" key="5">
    <source>
        <dbReference type="ARBA" id="ARBA00022691"/>
    </source>
</evidence>
<dbReference type="InterPro" id="IPR018314">
    <property type="entry name" value="RsmB/NOL1/NOP2-like_CS"/>
</dbReference>
<evidence type="ECO:0000256" key="1">
    <source>
        <dbReference type="ARBA" id="ARBA00007494"/>
    </source>
</evidence>
<keyword evidence="2" id="KW-0963">Cytoplasm</keyword>
<dbReference type="GO" id="GO:0032259">
    <property type="term" value="P:methylation"/>
    <property type="evidence" value="ECO:0007669"/>
    <property type="project" value="UniProtKB-KW"/>
</dbReference>
<proteinExistence type="inferred from homology"/>
<feature type="active site" description="Nucleophile" evidence="7">
    <location>
        <position position="231"/>
    </location>
</feature>
<evidence type="ECO:0000259" key="8">
    <source>
        <dbReference type="PROSITE" id="PS51686"/>
    </source>
</evidence>
<gene>
    <name evidence="9" type="ORF">H8R91_01440</name>
</gene>
<dbReference type="InterPro" id="IPR049560">
    <property type="entry name" value="MeTrfase_RsmB-F_NOP2_cat"/>
</dbReference>
<dbReference type="Gene3D" id="3.30.70.1170">
    <property type="entry name" value="Sun protein, domain 3"/>
    <property type="match status" value="1"/>
</dbReference>
<keyword evidence="6 7" id="KW-0694">RNA-binding</keyword>
<keyword evidence="4 7" id="KW-0808">Transferase</keyword>
<dbReference type="NCBIfam" id="TIGR00446">
    <property type="entry name" value="nop2p"/>
    <property type="match status" value="1"/>
</dbReference>
<evidence type="ECO:0000256" key="6">
    <source>
        <dbReference type="ARBA" id="ARBA00022884"/>
    </source>
</evidence>
<dbReference type="Pfam" id="PF13636">
    <property type="entry name" value="Methyltranf_PUA"/>
    <property type="match status" value="1"/>
</dbReference>
<dbReference type="SUPFAM" id="SSF53335">
    <property type="entry name" value="S-adenosyl-L-methionine-dependent methyltransferases"/>
    <property type="match status" value="1"/>
</dbReference>
<dbReference type="EMBL" id="JACOPS010000001">
    <property type="protein sequence ID" value="MBC5727210.1"/>
    <property type="molecule type" value="Genomic_DNA"/>
</dbReference>
<evidence type="ECO:0000256" key="2">
    <source>
        <dbReference type="ARBA" id="ARBA00022490"/>
    </source>
</evidence>
<dbReference type="Pfam" id="PF17126">
    <property type="entry name" value="RsmF_methylt_CI"/>
    <property type="match status" value="1"/>
</dbReference>
<keyword evidence="3 7" id="KW-0489">Methyltransferase</keyword>
<keyword evidence="5 7" id="KW-0949">S-adenosyl-L-methionine</keyword>
<dbReference type="Proteomes" id="UP000636755">
    <property type="component" value="Unassembled WGS sequence"/>
</dbReference>
<dbReference type="InterPro" id="IPR011023">
    <property type="entry name" value="Nop2p"/>
</dbReference>
<dbReference type="PRINTS" id="PR02008">
    <property type="entry name" value="RCMTFAMILY"/>
</dbReference>
<comment type="similarity">
    <text evidence="1 7">Belongs to the class I-like SAM-binding methyltransferase superfamily. RsmB/NOP family.</text>
</comment>
<reference evidence="9 10" key="1">
    <citation type="submission" date="2020-08" db="EMBL/GenBank/DDBJ databases">
        <title>Genome public.</title>
        <authorList>
            <person name="Liu C."/>
            <person name="Sun Q."/>
        </authorList>
    </citation>
    <scope>NUCLEOTIDE SEQUENCE [LARGE SCALE GENOMIC DNA]</scope>
    <source>
        <strain evidence="9 10">NSJ-71</strain>
    </source>
</reference>
<comment type="caution">
    <text evidence="9">The sequence shown here is derived from an EMBL/GenBank/DDBJ whole genome shotgun (WGS) entry which is preliminary data.</text>
</comment>
<feature type="binding site" evidence="7">
    <location>
        <begin position="109"/>
        <end position="115"/>
    </location>
    <ligand>
        <name>S-adenosyl-L-methionine</name>
        <dbReference type="ChEBI" id="CHEBI:59789"/>
    </ligand>
</feature>
<sequence>MNIFLDKMKALLGDEFDDFLKFYNSSGEHYRGLRVNTLKCSVEKLEKLLDFDLKSAPFCSESFYIPNEITSLGNNPLHHAGAFYIQEPSASSAVTMLDVQEGDYVLDLCAAPGGKSTQIAAKLNSKGFLWSNEIVKNRANILLSNIERMGIRNATVSNAYPEVLCDRLAGCFDKVLVDAPCSGEGMFKKDSTAESEWSDEHVKSCAERQLKILNSAKNALKDGGVMVYSTCTFSVEENEGVIGRFLEENPDFELEDANVNFGRPTLEYARRIFPMDGGEGHFAARLKKSGELYENSFTENSKKKIDSKIFDFYDSLFIGRPFGENIEVIGDKIIVLPQEYVPYEKLPVLRSGIILGQIVKNRIEPHHSAFMAAKADECVSKVNFDVNSAEIKAFLHGEEVAVDNNIKGYTAVCVNGITVGFGKCSNGRLKNKYPKGLRLL</sequence>
<evidence type="ECO:0000313" key="9">
    <source>
        <dbReference type="EMBL" id="MBC5727210.1"/>
    </source>
</evidence>
<comment type="caution">
    <text evidence="7">Lacks conserved residue(s) required for the propagation of feature annotation.</text>
</comment>
<feature type="binding site" evidence="7">
    <location>
        <position position="178"/>
    </location>
    <ligand>
        <name>S-adenosyl-L-methionine</name>
        <dbReference type="ChEBI" id="CHEBI:59789"/>
    </ligand>
</feature>
<organism evidence="9 10">
    <name type="scientific">Ruminococcus intestinalis</name>
    <dbReference type="NCBI Taxonomy" id="2763066"/>
    <lineage>
        <taxon>Bacteria</taxon>
        <taxon>Bacillati</taxon>
        <taxon>Bacillota</taxon>
        <taxon>Clostridia</taxon>
        <taxon>Eubacteriales</taxon>
        <taxon>Oscillospiraceae</taxon>
        <taxon>Ruminococcus</taxon>
    </lineage>
</organism>
<dbReference type="PANTHER" id="PTHR22807:SF30">
    <property type="entry name" value="28S RRNA (CYTOSINE(4447)-C(5))-METHYLTRANSFERASE-RELATED"/>
    <property type="match status" value="1"/>
</dbReference>
<keyword evidence="10" id="KW-1185">Reference proteome</keyword>
<accession>A0ABR7HI60</accession>